<accession>A0ABD3XW99</accession>
<evidence type="ECO:0000256" key="1">
    <source>
        <dbReference type="SAM" id="SignalP"/>
    </source>
</evidence>
<reference evidence="2 3" key="1">
    <citation type="submission" date="2024-11" db="EMBL/GenBank/DDBJ databases">
        <title>Chromosome-level genome assembly of the freshwater bivalve Anodonta woodiana.</title>
        <authorList>
            <person name="Chen X."/>
        </authorList>
    </citation>
    <scope>NUCLEOTIDE SEQUENCE [LARGE SCALE GENOMIC DNA]</scope>
    <source>
        <strain evidence="2">MN2024</strain>
        <tissue evidence="2">Gills</tissue>
    </source>
</reference>
<dbReference type="EMBL" id="JBJQND010000001">
    <property type="protein sequence ID" value="KAL3890481.1"/>
    <property type="molecule type" value="Genomic_DNA"/>
</dbReference>
<proteinExistence type="predicted"/>
<keyword evidence="3" id="KW-1185">Reference proteome</keyword>
<evidence type="ECO:0000313" key="3">
    <source>
        <dbReference type="Proteomes" id="UP001634394"/>
    </source>
</evidence>
<evidence type="ECO:0000313" key="2">
    <source>
        <dbReference type="EMBL" id="KAL3890481.1"/>
    </source>
</evidence>
<organism evidence="2 3">
    <name type="scientific">Sinanodonta woodiana</name>
    <name type="common">Chinese pond mussel</name>
    <name type="synonym">Anodonta woodiana</name>
    <dbReference type="NCBI Taxonomy" id="1069815"/>
    <lineage>
        <taxon>Eukaryota</taxon>
        <taxon>Metazoa</taxon>
        <taxon>Spiralia</taxon>
        <taxon>Lophotrochozoa</taxon>
        <taxon>Mollusca</taxon>
        <taxon>Bivalvia</taxon>
        <taxon>Autobranchia</taxon>
        <taxon>Heteroconchia</taxon>
        <taxon>Palaeoheterodonta</taxon>
        <taxon>Unionida</taxon>
        <taxon>Unionoidea</taxon>
        <taxon>Unionidae</taxon>
        <taxon>Unioninae</taxon>
        <taxon>Sinanodonta</taxon>
    </lineage>
</organism>
<keyword evidence="1" id="KW-0732">Signal</keyword>
<protein>
    <submittedName>
        <fullName evidence="2">Uncharacterized protein</fullName>
    </submittedName>
</protein>
<dbReference type="AlphaFoldDB" id="A0ABD3XW99"/>
<feature type="chain" id="PRO_5044754897" evidence="1">
    <location>
        <begin position="20"/>
        <end position="79"/>
    </location>
</feature>
<gene>
    <name evidence="2" type="ORF">ACJMK2_002763</name>
</gene>
<feature type="signal peptide" evidence="1">
    <location>
        <begin position="1"/>
        <end position="19"/>
    </location>
</feature>
<dbReference type="Proteomes" id="UP001634394">
    <property type="component" value="Unassembled WGS sequence"/>
</dbReference>
<name>A0ABD3XW99_SINWO</name>
<sequence>MKNFSIFLLLLALCAVVVSSGVRERRSNIDENGVKAALELLQQAIEEGKLDINDLMDDKGKDPSRRLWFPLRIRWNGKK</sequence>
<comment type="caution">
    <text evidence="2">The sequence shown here is derived from an EMBL/GenBank/DDBJ whole genome shotgun (WGS) entry which is preliminary data.</text>
</comment>